<keyword evidence="2" id="KW-1185">Reference proteome</keyword>
<dbReference type="RefSeq" id="WP_133610859.1">
    <property type="nucleotide sequence ID" value="NZ_SNZC01000006.1"/>
</dbReference>
<dbReference type="AlphaFoldDB" id="A0A562KC48"/>
<gene>
    <name evidence="1" type="ORF">IP97_02215</name>
</gene>
<evidence type="ECO:0000313" key="2">
    <source>
        <dbReference type="Proteomes" id="UP000315312"/>
    </source>
</evidence>
<organism evidence="1 2">
    <name type="scientific">Flavobacterium cheniae</name>
    <dbReference type="NCBI Taxonomy" id="295428"/>
    <lineage>
        <taxon>Bacteria</taxon>
        <taxon>Pseudomonadati</taxon>
        <taxon>Bacteroidota</taxon>
        <taxon>Flavobacteriia</taxon>
        <taxon>Flavobacteriales</taxon>
        <taxon>Flavobacteriaceae</taxon>
        <taxon>Flavobacterium</taxon>
    </lineage>
</organism>
<reference evidence="1 2" key="1">
    <citation type="journal article" date="2015" name="Stand. Genomic Sci.">
        <title>Genomic Encyclopedia of Bacterial and Archaeal Type Strains, Phase III: the genomes of soil and plant-associated and newly described type strains.</title>
        <authorList>
            <person name="Whitman W.B."/>
            <person name="Woyke T."/>
            <person name="Klenk H.P."/>
            <person name="Zhou Y."/>
            <person name="Lilburn T.G."/>
            <person name="Beck B.J."/>
            <person name="De Vos P."/>
            <person name="Vandamme P."/>
            <person name="Eisen J.A."/>
            <person name="Garrity G."/>
            <person name="Hugenholtz P."/>
            <person name="Kyrpides N.C."/>
        </authorList>
    </citation>
    <scope>NUCLEOTIDE SEQUENCE [LARGE SCALE GENOMIC DNA]</scope>
    <source>
        <strain evidence="1 2">CGMCC 1.6844</strain>
    </source>
</reference>
<dbReference type="EMBL" id="VLKM01000010">
    <property type="protein sequence ID" value="TWH92894.1"/>
    <property type="molecule type" value="Genomic_DNA"/>
</dbReference>
<sequence length="69" mass="7996">MKANVAYEVFKALSDEEKGHFMTLVQNDEYNLRIVTPKNKKTKKVLISKQEAIELLIKTVFSKPKNRNS</sequence>
<comment type="caution">
    <text evidence="1">The sequence shown here is derived from an EMBL/GenBank/DDBJ whole genome shotgun (WGS) entry which is preliminary data.</text>
</comment>
<protein>
    <submittedName>
        <fullName evidence="1">Uncharacterized protein</fullName>
    </submittedName>
</protein>
<proteinExistence type="predicted"/>
<evidence type="ECO:0000313" key="1">
    <source>
        <dbReference type="EMBL" id="TWH92894.1"/>
    </source>
</evidence>
<dbReference type="Proteomes" id="UP000315312">
    <property type="component" value="Unassembled WGS sequence"/>
</dbReference>
<name>A0A562KC48_9FLAO</name>
<accession>A0A562KC48</accession>